<dbReference type="CDD" id="cd03524">
    <property type="entry name" value="RPA2_OBF_family"/>
    <property type="match status" value="1"/>
</dbReference>
<name>A0A8H6G4R6_9LECA</name>
<evidence type="ECO:0000256" key="1">
    <source>
        <dbReference type="ARBA" id="ARBA00004574"/>
    </source>
</evidence>
<dbReference type="AlphaFoldDB" id="A0A8H6G4R6"/>
<gene>
    <name evidence="6" type="ORF">HO173_001255</name>
</gene>
<evidence type="ECO:0000256" key="3">
    <source>
        <dbReference type="ARBA" id="ARBA00022895"/>
    </source>
</evidence>
<accession>A0A8H6G4R6</accession>
<keyword evidence="7" id="KW-1185">Reference proteome</keyword>
<organism evidence="6 7">
    <name type="scientific">Letharia columbiana</name>
    <dbReference type="NCBI Taxonomy" id="112416"/>
    <lineage>
        <taxon>Eukaryota</taxon>
        <taxon>Fungi</taxon>
        <taxon>Dikarya</taxon>
        <taxon>Ascomycota</taxon>
        <taxon>Pezizomycotina</taxon>
        <taxon>Lecanoromycetes</taxon>
        <taxon>OSLEUM clade</taxon>
        <taxon>Lecanoromycetidae</taxon>
        <taxon>Lecanorales</taxon>
        <taxon>Lecanorineae</taxon>
        <taxon>Parmeliaceae</taxon>
        <taxon>Letharia</taxon>
    </lineage>
</organism>
<comment type="caution">
    <text evidence="6">The sequence shown here is derived from an EMBL/GenBank/DDBJ whole genome shotgun (WGS) entry which is preliminary data.</text>
</comment>
<reference evidence="6 7" key="1">
    <citation type="journal article" date="2020" name="Genomics">
        <title>Complete, high-quality genomes from long-read metagenomic sequencing of two wolf lichen thalli reveals enigmatic genome architecture.</title>
        <authorList>
            <person name="McKenzie S.K."/>
            <person name="Walston R.F."/>
            <person name="Allen J.L."/>
        </authorList>
    </citation>
    <scope>NUCLEOTIDE SEQUENCE [LARGE SCALE GENOMIC DNA]</scope>
    <source>
        <strain evidence="6">WasteWater2</strain>
    </source>
</reference>
<keyword evidence="3" id="KW-0779">Telomere</keyword>
<evidence type="ECO:0000313" key="7">
    <source>
        <dbReference type="Proteomes" id="UP000578531"/>
    </source>
</evidence>
<proteinExistence type="predicted"/>
<dbReference type="RefSeq" id="XP_037169843.1">
    <property type="nucleotide sequence ID" value="XM_037303196.1"/>
</dbReference>
<feature type="domain" description="CST complex subunit Stn1 N-terminal" evidence="5">
    <location>
        <begin position="46"/>
        <end position="92"/>
    </location>
</feature>
<feature type="region of interest" description="Disordered" evidence="4">
    <location>
        <begin position="193"/>
        <end position="288"/>
    </location>
</feature>
<dbReference type="SUPFAM" id="SSF50249">
    <property type="entry name" value="Nucleic acid-binding proteins"/>
    <property type="match status" value="1"/>
</dbReference>
<dbReference type="GeneID" id="59282930"/>
<dbReference type="Pfam" id="PF10451">
    <property type="entry name" value="Stn1"/>
    <property type="match status" value="1"/>
</dbReference>
<evidence type="ECO:0000259" key="5">
    <source>
        <dbReference type="Pfam" id="PF10451"/>
    </source>
</evidence>
<sequence length="288" mass="32271">MPNPLPAPLTFYPAYCFSLSPTHNTWARLTAADVHALRERTGFEGQNLFFHLNHPIKWIRLVGVIVAVDLYPTRWIALLDDSSGATIEITCGRPAPTPTAPNANSTSLAEGSAGLGRLDAFDKGVTATGRDVDLSGVDIGTVVKVKGGMGSFREVRQMLLERISIIRTTNEEAAAWAENTAFRKEILSQPWVVSEEEEKRARRKAEGLDREKQAREERKKRKLREEDDGKRAVAEKEKRRAERKRREEGQGRREGEAGPLGRQADGEHRKRRRDVEKARRPKSEVSGA</sequence>
<dbReference type="Proteomes" id="UP000578531">
    <property type="component" value="Unassembled WGS sequence"/>
</dbReference>
<dbReference type="OrthoDB" id="77828at2759"/>
<evidence type="ECO:0000313" key="6">
    <source>
        <dbReference type="EMBL" id="KAF6240584.1"/>
    </source>
</evidence>
<protein>
    <recommendedName>
        <fullName evidence="5">CST complex subunit Stn1 N-terminal domain-containing protein</fullName>
    </recommendedName>
</protein>
<evidence type="ECO:0000256" key="4">
    <source>
        <dbReference type="SAM" id="MobiDB-lite"/>
    </source>
</evidence>
<feature type="compositionally biased region" description="Basic and acidic residues" evidence="4">
    <location>
        <begin position="264"/>
        <end position="288"/>
    </location>
</feature>
<comment type="subcellular location">
    <subcellularLocation>
        <location evidence="1">Chromosome</location>
        <location evidence="1">Telomere</location>
    </subcellularLocation>
</comment>
<evidence type="ECO:0000256" key="2">
    <source>
        <dbReference type="ARBA" id="ARBA00022454"/>
    </source>
</evidence>
<dbReference type="Gene3D" id="2.40.50.140">
    <property type="entry name" value="Nucleic acid-binding proteins"/>
    <property type="match status" value="1"/>
</dbReference>
<keyword evidence="2" id="KW-0158">Chromosome</keyword>
<feature type="compositionally biased region" description="Basic and acidic residues" evidence="4">
    <location>
        <begin position="197"/>
        <end position="256"/>
    </location>
</feature>
<dbReference type="EMBL" id="JACCJC010000003">
    <property type="protein sequence ID" value="KAF6240584.1"/>
    <property type="molecule type" value="Genomic_DNA"/>
</dbReference>
<dbReference type="InterPro" id="IPR012340">
    <property type="entry name" value="NA-bd_OB-fold"/>
</dbReference>
<dbReference type="GO" id="GO:0000781">
    <property type="term" value="C:chromosome, telomeric region"/>
    <property type="evidence" value="ECO:0007669"/>
    <property type="project" value="UniProtKB-SubCell"/>
</dbReference>
<dbReference type="InterPro" id="IPR018856">
    <property type="entry name" value="Stn1_N"/>
</dbReference>